<dbReference type="EMBL" id="GBRH01198395">
    <property type="protein sequence ID" value="JAD99500.1"/>
    <property type="molecule type" value="Transcribed_RNA"/>
</dbReference>
<evidence type="ECO:0000313" key="2">
    <source>
        <dbReference type="EMBL" id="JAD99500.1"/>
    </source>
</evidence>
<protein>
    <submittedName>
        <fullName evidence="2">Uncharacterized protein</fullName>
    </submittedName>
</protein>
<dbReference type="AlphaFoldDB" id="A0A0A9ENQ0"/>
<organism evidence="2">
    <name type="scientific">Arundo donax</name>
    <name type="common">Giant reed</name>
    <name type="synonym">Donax arundinaceus</name>
    <dbReference type="NCBI Taxonomy" id="35708"/>
    <lineage>
        <taxon>Eukaryota</taxon>
        <taxon>Viridiplantae</taxon>
        <taxon>Streptophyta</taxon>
        <taxon>Embryophyta</taxon>
        <taxon>Tracheophyta</taxon>
        <taxon>Spermatophyta</taxon>
        <taxon>Magnoliopsida</taxon>
        <taxon>Liliopsida</taxon>
        <taxon>Poales</taxon>
        <taxon>Poaceae</taxon>
        <taxon>PACMAD clade</taxon>
        <taxon>Arundinoideae</taxon>
        <taxon>Arundineae</taxon>
        <taxon>Arundo</taxon>
    </lineage>
</organism>
<name>A0A0A9ENQ0_ARUDO</name>
<feature type="compositionally biased region" description="Pro residues" evidence="1">
    <location>
        <begin position="83"/>
        <end position="99"/>
    </location>
</feature>
<reference evidence="2" key="2">
    <citation type="journal article" date="2015" name="Data Brief">
        <title>Shoot transcriptome of the giant reed, Arundo donax.</title>
        <authorList>
            <person name="Barrero R.A."/>
            <person name="Guerrero F.D."/>
            <person name="Moolhuijzen P."/>
            <person name="Goolsby J.A."/>
            <person name="Tidwell J."/>
            <person name="Bellgard S.E."/>
            <person name="Bellgard M.I."/>
        </authorList>
    </citation>
    <scope>NUCLEOTIDE SEQUENCE</scope>
    <source>
        <tissue evidence="2">Shoot tissue taken approximately 20 cm above the soil surface</tissue>
    </source>
</reference>
<accession>A0A0A9ENQ0</accession>
<proteinExistence type="predicted"/>
<evidence type="ECO:0000256" key="1">
    <source>
        <dbReference type="SAM" id="MobiDB-lite"/>
    </source>
</evidence>
<sequence>MGETSKTPLPSAATAVLPHPGGNLRMAETALLLGGGFTADINHLLVLLLSTPFSFLSNSPPPALFTISLPSSSSTTSSLTTSLPPPPPSTTNKPAPSPPFRAELPAPRMPQFSSTASAGATTSTTLFPS</sequence>
<reference evidence="2" key="1">
    <citation type="submission" date="2014-09" db="EMBL/GenBank/DDBJ databases">
        <authorList>
            <person name="Magalhaes I.L.F."/>
            <person name="Oliveira U."/>
            <person name="Santos F.R."/>
            <person name="Vidigal T.H.D.A."/>
            <person name="Brescovit A.D."/>
            <person name="Santos A.J."/>
        </authorList>
    </citation>
    <scope>NUCLEOTIDE SEQUENCE</scope>
    <source>
        <tissue evidence="2">Shoot tissue taken approximately 20 cm above the soil surface</tissue>
    </source>
</reference>
<feature type="region of interest" description="Disordered" evidence="1">
    <location>
        <begin position="66"/>
        <end position="129"/>
    </location>
</feature>
<feature type="compositionally biased region" description="Low complexity" evidence="1">
    <location>
        <begin position="113"/>
        <end position="129"/>
    </location>
</feature>
<feature type="compositionally biased region" description="Low complexity" evidence="1">
    <location>
        <begin position="68"/>
        <end position="82"/>
    </location>
</feature>